<accession>A0A180GKG3</accession>
<gene>
    <name evidence="2" type="ORF">PTTG_27487</name>
</gene>
<feature type="chain" id="PRO_5008110004" evidence="1">
    <location>
        <begin position="25"/>
        <end position="104"/>
    </location>
</feature>
<evidence type="ECO:0000313" key="4">
    <source>
        <dbReference type="Proteomes" id="UP000005240"/>
    </source>
</evidence>
<keyword evidence="1" id="KW-0732">Signal</keyword>
<dbReference type="OrthoDB" id="2502638at2759"/>
<keyword evidence="4" id="KW-1185">Reference proteome</keyword>
<dbReference type="EnsemblFungi" id="PTTG_27487-t43_1">
    <property type="protein sequence ID" value="PTTG_27487-t43_1-p1"/>
    <property type="gene ID" value="PTTG_27487"/>
</dbReference>
<evidence type="ECO:0000256" key="1">
    <source>
        <dbReference type="SAM" id="SignalP"/>
    </source>
</evidence>
<sequence>MQFSAMRMAPLSILVIVLVTLAWTSQSRQLRPAKYSYQQLPNRFWRRRVHMMDRDSFVSGDSSLGITTGVENFSQDETRDPDDFSDPRGLAEVHATFVRAIPIQ</sequence>
<dbReference type="VEuPathDB" id="FungiDB:PTTG_27487"/>
<dbReference type="Proteomes" id="UP000005240">
    <property type="component" value="Unassembled WGS sequence"/>
</dbReference>
<reference evidence="2" key="2">
    <citation type="submission" date="2016-05" db="EMBL/GenBank/DDBJ databases">
        <title>Comparative analysis highlights variable genome content of wheat rusts and divergence of the mating loci.</title>
        <authorList>
            <person name="Cuomo C.A."/>
            <person name="Bakkeren G."/>
            <person name="Szabo L."/>
            <person name="Khalil H."/>
            <person name="Joly D."/>
            <person name="Goldberg J."/>
            <person name="Young S."/>
            <person name="Zeng Q."/>
            <person name="Fellers J."/>
        </authorList>
    </citation>
    <scope>NUCLEOTIDE SEQUENCE [LARGE SCALE GENOMIC DNA]</scope>
    <source>
        <strain evidence="2">1-1 BBBD Race 1</strain>
    </source>
</reference>
<reference evidence="3" key="4">
    <citation type="submission" date="2025-05" db="UniProtKB">
        <authorList>
            <consortium name="EnsemblFungi"/>
        </authorList>
    </citation>
    <scope>IDENTIFICATION</scope>
    <source>
        <strain evidence="3">isolate 1-1 / race 1 (BBBD)</strain>
    </source>
</reference>
<proteinExistence type="predicted"/>
<dbReference type="EMBL" id="ADAS02000057">
    <property type="protein sequence ID" value="OAV92948.1"/>
    <property type="molecule type" value="Genomic_DNA"/>
</dbReference>
<evidence type="ECO:0000313" key="3">
    <source>
        <dbReference type="EnsemblFungi" id="PTTG_27487-t43_1-p1"/>
    </source>
</evidence>
<reference evidence="3 4" key="3">
    <citation type="journal article" date="2017" name="G3 (Bethesda)">
        <title>Comparative analysis highlights variable genome content of wheat rusts and divergence of the mating loci.</title>
        <authorList>
            <person name="Cuomo C.A."/>
            <person name="Bakkeren G."/>
            <person name="Khalil H.B."/>
            <person name="Panwar V."/>
            <person name="Joly D."/>
            <person name="Linning R."/>
            <person name="Sakthikumar S."/>
            <person name="Song X."/>
            <person name="Adiconis X."/>
            <person name="Fan L."/>
            <person name="Goldberg J.M."/>
            <person name="Levin J.Z."/>
            <person name="Young S."/>
            <person name="Zeng Q."/>
            <person name="Anikster Y."/>
            <person name="Bruce M."/>
            <person name="Wang M."/>
            <person name="Yin C."/>
            <person name="McCallum B."/>
            <person name="Szabo L.J."/>
            <person name="Hulbert S."/>
            <person name="Chen X."/>
            <person name="Fellers J.P."/>
        </authorList>
    </citation>
    <scope>NUCLEOTIDE SEQUENCE</scope>
    <source>
        <strain evidence="4">Isolate 1-1 / race 1 (BBBD)</strain>
        <strain evidence="3">isolate 1-1 / race 1 (BBBD)</strain>
    </source>
</reference>
<organism evidence="2">
    <name type="scientific">Puccinia triticina (isolate 1-1 / race 1 (BBBD))</name>
    <name type="common">Brown leaf rust fungus</name>
    <dbReference type="NCBI Taxonomy" id="630390"/>
    <lineage>
        <taxon>Eukaryota</taxon>
        <taxon>Fungi</taxon>
        <taxon>Dikarya</taxon>
        <taxon>Basidiomycota</taxon>
        <taxon>Pucciniomycotina</taxon>
        <taxon>Pucciniomycetes</taxon>
        <taxon>Pucciniales</taxon>
        <taxon>Pucciniaceae</taxon>
        <taxon>Puccinia</taxon>
    </lineage>
</organism>
<evidence type="ECO:0000313" key="2">
    <source>
        <dbReference type="EMBL" id="OAV92948.1"/>
    </source>
</evidence>
<protein>
    <submittedName>
        <fullName evidence="2 3">Uncharacterized protein</fullName>
    </submittedName>
</protein>
<feature type="signal peptide" evidence="1">
    <location>
        <begin position="1"/>
        <end position="24"/>
    </location>
</feature>
<dbReference type="AlphaFoldDB" id="A0A180GKG3"/>
<name>A0A180GKG3_PUCT1</name>
<reference evidence="2" key="1">
    <citation type="submission" date="2009-11" db="EMBL/GenBank/DDBJ databases">
        <authorList>
            <consortium name="The Broad Institute Genome Sequencing Platform"/>
            <person name="Ward D."/>
            <person name="Feldgarden M."/>
            <person name="Earl A."/>
            <person name="Young S.K."/>
            <person name="Zeng Q."/>
            <person name="Koehrsen M."/>
            <person name="Alvarado L."/>
            <person name="Berlin A."/>
            <person name="Bochicchio J."/>
            <person name="Borenstein D."/>
            <person name="Chapman S.B."/>
            <person name="Chen Z."/>
            <person name="Engels R."/>
            <person name="Freedman E."/>
            <person name="Gellesch M."/>
            <person name="Goldberg J."/>
            <person name="Griggs A."/>
            <person name="Gujja S."/>
            <person name="Heilman E."/>
            <person name="Heiman D."/>
            <person name="Hepburn T."/>
            <person name="Howarth C."/>
            <person name="Jen D."/>
            <person name="Larson L."/>
            <person name="Lewis B."/>
            <person name="Mehta T."/>
            <person name="Park D."/>
            <person name="Pearson M."/>
            <person name="Roberts A."/>
            <person name="Saif S."/>
            <person name="Shea T."/>
            <person name="Shenoy N."/>
            <person name="Sisk P."/>
            <person name="Stolte C."/>
            <person name="Sykes S."/>
            <person name="Thomson T."/>
            <person name="Walk T."/>
            <person name="White J."/>
            <person name="Yandava C."/>
            <person name="Izard J."/>
            <person name="Baranova O.V."/>
            <person name="Blanton J.M."/>
            <person name="Tanner A.C."/>
            <person name="Dewhirst F.E."/>
            <person name="Haas B."/>
            <person name="Nusbaum C."/>
            <person name="Birren B."/>
        </authorList>
    </citation>
    <scope>NUCLEOTIDE SEQUENCE [LARGE SCALE GENOMIC DNA]</scope>
    <source>
        <strain evidence="2">1-1 BBBD Race 1</strain>
    </source>
</reference>